<protein>
    <recommendedName>
        <fullName evidence="5">DUF3828 domain-containing protein</fullName>
    </recommendedName>
</protein>
<feature type="chain" id="PRO_5023027322" description="DUF3828 domain-containing protein" evidence="2">
    <location>
        <begin position="23"/>
        <end position="210"/>
    </location>
</feature>
<sequence length="210" mass="23595" precursor="true">MLARFLFFSLIVTGFLVGPAHAQVEKVGSKLKDKLEQQNKPEKPAPKTQSPESIPLNPKAAPEDTPPAPPNMKSPAKEKSGSSEKLDRQNAKEIAVACLKAYKKKEFQSLSALSTPGNQEMFAALAEFGQKHPRYNSITSGWRWEAISKWKPTEPLTVRYRGSNTAAVEFGATRSESYVVMLEWVDEQWCFEDINSPDRQDFRSLPKERP</sequence>
<keyword evidence="4" id="KW-1185">Reference proteome</keyword>
<proteinExistence type="predicted"/>
<dbReference type="AlphaFoldDB" id="A0A5C5XHC1"/>
<accession>A0A5C5XHC1</accession>
<feature type="compositionally biased region" description="Basic and acidic residues" evidence="1">
    <location>
        <begin position="75"/>
        <end position="89"/>
    </location>
</feature>
<gene>
    <name evidence="3" type="ORF">Pan54_29650</name>
</gene>
<feature type="region of interest" description="Disordered" evidence="1">
    <location>
        <begin position="29"/>
        <end position="89"/>
    </location>
</feature>
<comment type="caution">
    <text evidence="3">The sequence shown here is derived from an EMBL/GenBank/DDBJ whole genome shotgun (WGS) entry which is preliminary data.</text>
</comment>
<evidence type="ECO:0000256" key="2">
    <source>
        <dbReference type="SAM" id="SignalP"/>
    </source>
</evidence>
<evidence type="ECO:0000313" key="3">
    <source>
        <dbReference type="EMBL" id="TWT62224.1"/>
    </source>
</evidence>
<reference evidence="3 4" key="1">
    <citation type="submission" date="2019-02" db="EMBL/GenBank/DDBJ databases">
        <title>Deep-cultivation of Planctomycetes and their phenomic and genomic characterization uncovers novel biology.</title>
        <authorList>
            <person name="Wiegand S."/>
            <person name="Jogler M."/>
            <person name="Boedeker C."/>
            <person name="Pinto D."/>
            <person name="Vollmers J."/>
            <person name="Rivas-Marin E."/>
            <person name="Kohn T."/>
            <person name="Peeters S.H."/>
            <person name="Heuer A."/>
            <person name="Rast P."/>
            <person name="Oberbeckmann S."/>
            <person name="Bunk B."/>
            <person name="Jeske O."/>
            <person name="Meyerdierks A."/>
            <person name="Storesund J.E."/>
            <person name="Kallscheuer N."/>
            <person name="Luecker S."/>
            <person name="Lage O.M."/>
            <person name="Pohl T."/>
            <person name="Merkel B.J."/>
            <person name="Hornburger P."/>
            <person name="Mueller R.-W."/>
            <person name="Bruemmer F."/>
            <person name="Labrenz M."/>
            <person name="Spormann A.M."/>
            <person name="Op Den Camp H."/>
            <person name="Overmann J."/>
            <person name="Amann R."/>
            <person name="Jetten M.S.M."/>
            <person name="Mascher T."/>
            <person name="Medema M.H."/>
            <person name="Devos D.P."/>
            <person name="Kaster A.-K."/>
            <person name="Ovreas L."/>
            <person name="Rohde M."/>
            <person name="Galperin M.Y."/>
            <person name="Jogler C."/>
        </authorList>
    </citation>
    <scope>NUCLEOTIDE SEQUENCE [LARGE SCALE GENOMIC DNA]</scope>
    <source>
        <strain evidence="3 4">Pan54</strain>
    </source>
</reference>
<dbReference type="Proteomes" id="UP000316095">
    <property type="component" value="Unassembled WGS sequence"/>
</dbReference>
<name>A0A5C5XHC1_9PLAN</name>
<evidence type="ECO:0000313" key="4">
    <source>
        <dbReference type="Proteomes" id="UP000316095"/>
    </source>
</evidence>
<dbReference type="EMBL" id="SJPG01000001">
    <property type="protein sequence ID" value="TWT62224.1"/>
    <property type="molecule type" value="Genomic_DNA"/>
</dbReference>
<feature type="compositionally biased region" description="Basic and acidic residues" evidence="1">
    <location>
        <begin position="29"/>
        <end position="45"/>
    </location>
</feature>
<dbReference type="RefSeq" id="WP_146504107.1">
    <property type="nucleotide sequence ID" value="NZ_SJPG01000001.1"/>
</dbReference>
<keyword evidence="2" id="KW-0732">Signal</keyword>
<evidence type="ECO:0000256" key="1">
    <source>
        <dbReference type="SAM" id="MobiDB-lite"/>
    </source>
</evidence>
<feature type="signal peptide" evidence="2">
    <location>
        <begin position="1"/>
        <end position="22"/>
    </location>
</feature>
<organism evidence="3 4">
    <name type="scientific">Rubinisphaera italica</name>
    <dbReference type="NCBI Taxonomy" id="2527969"/>
    <lineage>
        <taxon>Bacteria</taxon>
        <taxon>Pseudomonadati</taxon>
        <taxon>Planctomycetota</taxon>
        <taxon>Planctomycetia</taxon>
        <taxon>Planctomycetales</taxon>
        <taxon>Planctomycetaceae</taxon>
        <taxon>Rubinisphaera</taxon>
    </lineage>
</organism>
<evidence type="ECO:0008006" key="5">
    <source>
        <dbReference type="Google" id="ProtNLM"/>
    </source>
</evidence>